<dbReference type="Proteomes" id="UP000824082">
    <property type="component" value="Unassembled WGS sequence"/>
</dbReference>
<name>A0A9D1LJQ1_9FIRM</name>
<evidence type="ECO:0000313" key="1">
    <source>
        <dbReference type="EMBL" id="HIU41261.1"/>
    </source>
</evidence>
<dbReference type="EMBL" id="DVMX01000028">
    <property type="protein sequence ID" value="HIU41261.1"/>
    <property type="molecule type" value="Genomic_DNA"/>
</dbReference>
<reference evidence="1" key="1">
    <citation type="submission" date="2020-10" db="EMBL/GenBank/DDBJ databases">
        <authorList>
            <person name="Gilroy R."/>
        </authorList>
    </citation>
    <scope>NUCLEOTIDE SEQUENCE</scope>
    <source>
        <strain evidence="1">4509</strain>
    </source>
</reference>
<proteinExistence type="predicted"/>
<sequence length="102" mass="11875">MTEKPEPGNCSQAPVLILFYPILWKEKLQLVEKGFGCFRIDPPSALRLWTGRFRFAVSTTFLRTRWKKEFKKTISMQGLRPLESTAWDSTPAAFCKKLHQKL</sequence>
<accession>A0A9D1LJQ1</accession>
<organism evidence="1 2">
    <name type="scientific">Candidatus Egerieicola faecale</name>
    <dbReference type="NCBI Taxonomy" id="2840774"/>
    <lineage>
        <taxon>Bacteria</taxon>
        <taxon>Bacillati</taxon>
        <taxon>Bacillota</taxon>
        <taxon>Clostridia</taxon>
        <taxon>Eubacteriales</taxon>
        <taxon>Oscillospiraceae</taxon>
        <taxon>Oscillospiraceae incertae sedis</taxon>
        <taxon>Candidatus Egerieicola</taxon>
    </lineage>
</organism>
<gene>
    <name evidence="1" type="ORF">IAD19_01760</name>
</gene>
<comment type="caution">
    <text evidence="1">The sequence shown here is derived from an EMBL/GenBank/DDBJ whole genome shotgun (WGS) entry which is preliminary data.</text>
</comment>
<reference evidence="1" key="2">
    <citation type="journal article" date="2021" name="PeerJ">
        <title>Extensive microbial diversity within the chicken gut microbiome revealed by metagenomics and culture.</title>
        <authorList>
            <person name="Gilroy R."/>
            <person name="Ravi A."/>
            <person name="Getino M."/>
            <person name="Pursley I."/>
            <person name="Horton D.L."/>
            <person name="Alikhan N.F."/>
            <person name="Baker D."/>
            <person name="Gharbi K."/>
            <person name="Hall N."/>
            <person name="Watson M."/>
            <person name="Adriaenssens E.M."/>
            <person name="Foster-Nyarko E."/>
            <person name="Jarju S."/>
            <person name="Secka A."/>
            <person name="Antonio M."/>
            <person name="Oren A."/>
            <person name="Chaudhuri R.R."/>
            <person name="La Ragione R."/>
            <person name="Hildebrand F."/>
            <person name="Pallen M.J."/>
        </authorList>
    </citation>
    <scope>NUCLEOTIDE SEQUENCE</scope>
    <source>
        <strain evidence="1">4509</strain>
    </source>
</reference>
<protein>
    <submittedName>
        <fullName evidence="1">Uncharacterized protein</fullName>
    </submittedName>
</protein>
<evidence type="ECO:0000313" key="2">
    <source>
        <dbReference type="Proteomes" id="UP000824082"/>
    </source>
</evidence>
<dbReference type="AlphaFoldDB" id="A0A9D1LJQ1"/>